<evidence type="ECO:0000313" key="3">
    <source>
        <dbReference type="Proteomes" id="UP000501421"/>
    </source>
</evidence>
<dbReference type="Pfam" id="PF14411">
    <property type="entry name" value="LHH"/>
    <property type="match status" value="1"/>
</dbReference>
<organism evidence="2 3">
    <name type="scientific">Geobacillus subterraneus</name>
    <dbReference type="NCBI Taxonomy" id="129338"/>
    <lineage>
        <taxon>Bacteria</taxon>
        <taxon>Bacillati</taxon>
        <taxon>Bacillota</taxon>
        <taxon>Bacilli</taxon>
        <taxon>Bacillales</taxon>
        <taxon>Anoxybacillaceae</taxon>
        <taxon>Geobacillus</taxon>
    </lineage>
</organism>
<evidence type="ECO:0000313" key="2">
    <source>
        <dbReference type="EMBL" id="BBW98607.1"/>
    </source>
</evidence>
<reference evidence="3" key="1">
    <citation type="journal article" date="2020" name="Microbiol. Resour. Announc.">
        <title>Complete Genome Sequence of Geobacillus sp. Strain E55-1, Isolated from Mine Geyser in Japan.</title>
        <authorList>
            <person name="Miyazaki K."/>
            <person name="Hase E."/>
            <person name="Tokito N."/>
        </authorList>
    </citation>
    <scope>NUCLEOTIDE SEQUENCE [LARGE SCALE GENOMIC DNA]</scope>
    <source>
        <strain evidence="3">E55-1</strain>
    </source>
</reference>
<gene>
    <name evidence="2" type="ORF">GsuE55_34400</name>
</gene>
<dbReference type="Proteomes" id="UP000501421">
    <property type="component" value="Chromosome"/>
</dbReference>
<name>A0A679FWX4_9BACL</name>
<protein>
    <recommendedName>
        <fullName evidence="1">LHH domain-containing protein</fullName>
    </recommendedName>
</protein>
<evidence type="ECO:0000259" key="1">
    <source>
        <dbReference type="Pfam" id="PF14411"/>
    </source>
</evidence>
<keyword evidence="3" id="KW-1185">Reference proteome</keyword>
<feature type="domain" description="LHH" evidence="1">
    <location>
        <begin position="71"/>
        <end position="152"/>
    </location>
</feature>
<proteinExistence type="predicted"/>
<accession>A0A679FWX4</accession>
<dbReference type="AlphaFoldDB" id="A0A679FWX4"/>
<dbReference type="InterPro" id="IPR026834">
    <property type="entry name" value="LHH"/>
</dbReference>
<dbReference type="EMBL" id="AP022557">
    <property type="protein sequence ID" value="BBW98607.1"/>
    <property type="molecule type" value="Genomic_DNA"/>
</dbReference>
<sequence length="160" mass="18903">MSEAKDASLNIIKKVEGEVVEKGIGKEYKNYKLVEYNGQTKVNGELRDISRRVYQRLDIDYHRVDPKTGLTNLQLMKKGRAPYWKDGTVVELHHLIQRELGAMVEIPASLHDEYNKILHGLVENGGSFRNNLVLRKQYDNFRVKYWRWRAKQIEIERFKE</sequence>